<dbReference type="InterPro" id="IPR057415">
    <property type="entry name" value="TM_PetC"/>
</dbReference>
<dbReference type="EMBL" id="SZYD01000001">
    <property type="protein sequence ID" value="KAD7480154.1"/>
    <property type="molecule type" value="Genomic_DNA"/>
</dbReference>
<organism evidence="5 6">
    <name type="scientific">Mikania micrantha</name>
    <name type="common">bitter vine</name>
    <dbReference type="NCBI Taxonomy" id="192012"/>
    <lineage>
        <taxon>Eukaryota</taxon>
        <taxon>Viridiplantae</taxon>
        <taxon>Streptophyta</taxon>
        <taxon>Embryophyta</taxon>
        <taxon>Tracheophyta</taxon>
        <taxon>Spermatophyta</taxon>
        <taxon>Magnoliopsida</taxon>
        <taxon>eudicotyledons</taxon>
        <taxon>Gunneridae</taxon>
        <taxon>Pentapetalae</taxon>
        <taxon>asterids</taxon>
        <taxon>campanulids</taxon>
        <taxon>Asterales</taxon>
        <taxon>Asteraceae</taxon>
        <taxon>Asteroideae</taxon>
        <taxon>Heliantheae alliance</taxon>
        <taxon>Eupatorieae</taxon>
        <taxon>Mikania</taxon>
    </lineage>
</organism>
<evidence type="ECO:0000259" key="4">
    <source>
        <dbReference type="Pfam" id="PF25471"/>
    </source>
</evidence>
<keyword evidence="3" id="KW-1133">Transmembrane helix</keyword>
<keyword evidence="3" id="KW-0472">Membrane</keyword>
<dbReference type="SUPFAM" id="SSF81502">
    <property type="entry name" value="ISP transmembrane anchor"/>
    <property type="match status" value="1"/>
</dbReference>
<proteinExistence type="predicted"/>
<evidence type="ECO:0000256" key="2">
    <source>
        <dbReference type="SAM" id="MobiDB-lite"/>
    </source>
</evidence>
<dbReference type="OrthoDB" id="1637982at2759"/>
<dbReference type="Pfam" id="PF25471">
    <property type="entry name" value="TM_PetC"/>
    <property type="match status" value="1"/>
</dbReference>
<comment type="caution">
    <text evidence="5">The sequence shown here is derived from an EMBL/GenBank/DDBJ whole genome shotgun (WGS) entry which is preliminary data.</text>
</comment>
<feature type="region of interest" description="Disordered" evidence="2">
    <location>
        <begin position="75"/>
        <end position="94"/>
    </location>
</feature>
<evidence type="ECO:0000313" key="6">
    <source>
        <dbReference type="Proteomes" id="UP000326396"/>
    </source>
</evidence>
<evidence type="ECO:0000256" key="3">
    <source>
        <dbReference type="SAM" id="Phobius"/>
    </source>
</evidence>
<dbReference type="Proteomes" id="UP000326396">
    <property type="component" value="Linkage Group LG1"/>
</dbReference>
<comment type="subcellular location">
    <subcellularLocation>
        <location evidence="1">Membrane</location>
        <topology evidence="1">Single-pass membrane protein</topology>
    </subcellularLocation>
</comment>
<protein>
    <recommendedName>
        <fullName evidence="4">Cytochrome b6-f complex iron-sulfur subunit-like transmembrane anchor domain-containing protein</fullName>
    </recommendedName>
</protein>
<dbReference type="GO" id="GO:0016020">
    <property type="term" value="C:membrane"/>
    <property type="evidence" value="ECO:0007669"/>
    <property type="project" value="UniProtKB-SubCell"/>
</dbReference>
<gene>
    <name evidence="5" type="ORF">E3N88_03290</name>
</gene>
<evidence type="ECO:0000313" key="5">
    <source>
        <dbReference type="EMBL" id="KAD7480154.1"/>
    </source>
</evidence>
<keyword evidence="6" id="KW-1185">Reference proteome</keyword>
<feature type="transmembrane region" description="Helical" evidence="3">
    <location>
        <begin position="42"/>
        <end position="64"/>
    </location>
</feature>
<evidence type="ECO:0000256" key="1">
    <source>
        <dbReference type="ARBA" id="ARBA00004167"/>
    </source>
</evidence>
<reference evidence="5 6" key="1">
    <citation type="submission" date="2019-05" db="EMBL/GenBank/DDBJ databases">
        <title>Mikania micrantha, genome provides insights into the molecular mechanism of rapid growth.</title>
        <authorList>
            <person name="Liu B."/>
        </authorList>
    </citation>
    <scope>NUCLEOTIDE SEQUENCE [LARGE SCALE GENOMIC DNA]</scope>
    <source>
        <strain evidence="5">NLD-2019</strain>
        <tissue evidence="5">Leaf</tissue>
    </source>
</reference>
<keyword evidence="3" id="KW-0812">Transmembrane</keyword>
<dbReference type="AlphaFoldDB" id="A0A5N6Q619"/>
<sequence length="94" mass="10440">MAKSAGKTQLSGRERGMKVTCQLVSIPADQISDMGKRKLMNLLLLGAIGLPTARMLLPYIYFFVPPGLYREKKNNSEEKRQLQIVIESSSAPTD</sequence>
<feature type="domain" description="Cytochrome b6-f complex iron-sulfur subunit-like transmembrane anchor" evidence="4">
    <location>
        <begin position="29"/>
        <end position="67"/>
    </location>
</feature>
<dbReference type="FunFam" id="1.20.5.700:FF:000002">
    <property type="entry name" value="Cytochrome b6-f complex iron-sulfur subunit"/>
    <property type="match status" value="1"/>
</dbReference>
<dbReference type="Gene3D" id="1.20.5.700">
    <property type="entry name" value="Single helix bin"/>
    <property type="match status" value="1"/>
</dbReference>
<name>A0A5N6Q619_9ASTR</name>
<accession>A0A5N6Q619</accession>